<dbReference type="InterPro" id="IPR043502">
    <property type="entry name" value="DNA/RNA_pol_sf"/>
</dbReference>
<dbReference type="SUPFAM" id="SSF56672">
    <property type="entry name" value="DNA/RNA polymerases"/>
    <property type="match status" value="1"/>
</dbReference>
<protein>
    <submittedName>
        <fullName evidence="2">Probable RNA-directed DNA polymerase from transposon X-element</fullName>
    </submittedName>
</protein>
<dbReference type="Proteomes" id="UP000887159">
    <property type="component" value="Unassembled WGS sequence"/>
</dbReference>
<dbReference type="PANTHER" id="PTHR36688:SF1">
    <property type="entry name" value="ENDONUCLEASE_EXONUCLEASE_PHOSPHATASE DOMAIN-CONTAINING PROTEIN"/>
    <property type="match status" value="1"/>
</dbReference>
<dbReference type="EMBL" id="BMAU01021144">
    <property type="protein sequence ID" value="GFX92352.1"/>
    <property type="molecule type" value="Genomic_DNA"/>
</dbReference>
<evidence type="ECO:0000313" key="3">
    <source>
        <dbReference type="Proteomes" id="UP000887159"/>
    </source>
</evidence>
<evidence type="ECO:0000313" key="2">
    <source>
        <dbReference type="EMBL" id="GFX92352.1"/>
    </source>
</evidence>
<dbReference type="GO" id="GO:0003964">
    <property type="term" value="F:RNA-directed DNA polymerase activity"/>
    <property type="evidence" value="ECO:0007669"/>
    <property type="project" value="UniProtKB-KW"/>
</dbReference>
<dbReference type="PROSITE" id="PS50878">
    <property type="entry name" value="RT_POL"/>
    <property type="match status" value="1"/>
</dbReference>
<organism evidence="2 3">
    <name type="scientific">Trichonephila clavipes</name>
    <name type="common">Golden silk orbweaver</name>
    <name type="synonym">Nephila clavipes</name>
    <dbReference type="NCBI Taxonomy" id="2585209"/>
    <lineage>
        <taxon>Eukaryota</taxon>
        <taxon>Metazoa</taxon>
        <taxon>Ecdysozoa</taxon>
        <taxon>Arthropoda</taxon>
        <taxon>Chelicerata</taxon>
        <taxon>Arachnida</taxon>
        <taxon>Araneae</taxon>
        <taxon>Araneomorphae</taxon>
        <taxon>Entelegynae</taxon>
        <taxon>Araneoidea</taxon>
        <taxon>Nephilidae</taxon>
        <taxon>Trichonephila</taxon>
    </lineage>
</organism>
<feature type="domain" description="Reverse transcriptase" evidence="1">
    <location>
        <begin position="55"/>
        <end position="326"/>
    </location>
</feature>
<dbReference type="InterPro" id="IPR052560">
    <property type="entry name" value="RdDP_mobile_element"/>
</dbReference>
<sequence length="466" mass="53571">MTNLSQISHYGKSLGVQKGKRKCSQSKTSESEAILQFEMCPHSFRQRPVNNYGKRVWKEHCFPSNWREAIVIPILKPGKVTTDPLSYRPIALTSCFCKTFERMVNTRLVYVLEKEKCISPQQSGFRKGRSTLDNLVFLEFQIRDAFVRRNHLISLFFDIEQAYDRTWRYGILCNMNGFGLRENHLIFIFYFLAVRYFHVRIGHSSSHKFMQDQGVPQGNVLSVTLFNIHMSSILYHLPPSARGMLFVDDLQVSCQGSGMRLIESQLQTTVNRLVKWWDQNGHMISPSKSSCVHFCRKRNLHPDPVIHIGNGQIPVVSEVRFLGVIFDFKLIFLPHVLYLQKKTSPVTSLYVVCHQPPLELRRRQLSANYFIRAMSVPSYPLKPFSLAIGLTRLYEARSFNIKPFSEIAKADWNPGKHNVVSRTLLESPEVLLQGCGIDSKKQEMLDVDQGQVGLAPLHQLMTGIYS</sequence>
<proteinExistence type="predicted"/>
<comment type="caution">
    <text evidence="2">The sequence shown here is derived from an EMBL/GenBank/DDBJ whole genome shotgun (WGS) entry which is preliminary data.</text>
</comment>
<dbReference type="PANTHER" id="PTHR36688">
    <property type="entry name" value="ENDO/EXONUCLEASE/PHOSPHATASE DOMAIN-CONTAINING PROTEIN"/>
    <property type="match status" value="1"/>
</dbReference>
<dbReference type="CDD" id="cd01650">
    <property type="entry name" value="RT_nLTR_like"/>
    <property type="match status" value="1"/>
</dbReference>
<dbReference type="InterPro" id="IPR000477">
    <property type="entry name" value="RT_dom"/>
</dbReference>
<keyword evidence="2" id="KW-0548">Nucleotidyltransferase</keyword>
<gene>
    <name evidence="2" type="primary">X-element ORF2</name>
    <name evidence="2" type="ORF">TNCV_1112791</name>
</gene>
<dbReference type="AlphaFoldDB" id="A0A8X6RNE5"/>
<name>A0A8X6RNE5_TRICX</name>
<keyword evidence="2" id="KW-0808">Transferase</keyword>
<dbReference type="Pfam" id="PF00078">
    <property type="entry name" value="RVT_1"/>
    <property type="match status" value="1"/>
</dbReference>
<keyword evidence="3" id="KW-1185">Reference proteome</keyword>
<reference evidence="2" key="1">
    <citation type="submission" date="2020-08" db="EMBL/GenBank/DDBJ databases">
        <title>Multicomponent nature underlies the extraordinary mechanical properties of spider dragline silk.</title>
        <authorList>
            <person name="Kono N."/>
            <person name="Nakamura H."/>
            <person name="Mori M."/>
            <person name="Yoshida Y."/>
            <person name="Ohtoshi R."/>
            <person name="Malay A.D."/>
            <person name="Moran D.A.P."/>
            <person name="Tomita M."/>
            <person name="Numata K."/>
            <person name="Arakawa K."/>
        </authorList>
    </citation>
    <scope>NUCLEOTIDE SEQUENCE</scope>
</reference>
<accession>A0A8X6RNE5</accession>
<evidence type="ECO:0000259" key="1">
    <source>
        <dbReference type="PROSITE" id="PS50878"/>
    </source>
</evidence>
<keyword evidence="2" id="KW-0695">RNA-directed DNA polymerase</keyword>